<dbReference type="InterPro" id="IPR019557">
    <property type="entry name" value="AminoTfrase-like_pln_mobile"/>
</dbReference>
<accession>A0A9D4VU43</accession>
<proteinExistence type="predicted"/>
<comment type="caution">
    <text evidence="3">The sequence shown here is derived from an EMBL/GenBank/DDBJ whole genome shotgun (WGS) entry which is preliminary data.</text>
</comment>
<evidence type="ECO:0000313" key="3">
    <source>
        <dbReference type="EMBL" id="KAI5389696.1"/>
    </source>
</evidence>
<evidence type="ECO:0000313" key="4">
    <source>
        <dbReference type="Proteomes" id="UP001058974"/>
    </source>
</evidence>
<feature type="region of interest" description="Disordered" evidence="1">
    <location>
        <begin position="1"/>
        <end position="22"/>
    </location>
</feature>
<feature type="compositionally biased region" description="Polar residues" evidence="1">
    <location>
        <begin position="592"/>
        <end position="603"/>
    </location>
</feature>
<gene>
    <name evidence="3" type="ORF">KIW84_075116</name>
</gene>
<dbReference type="Pfam" id="PF10536">
    <property type="entry name" value="PMD"/>
    <property type="match status" value="1"/>
</dbReference>
<dbReference type="Proteomes" id="UP001058974">
    <property type="component" value="Chromosome 7"/>
</dbReference>
<dbReference type="Gramene" id="Psat07G0511600-T1">
    <property type="protein sequence ID" value="KAI5389696.1"/>
    <property type="gene ID" value="KIW84_075116"/>
</dbReference>
<dbReference type="EMBL" id="JAMSHJ010000007">
    <property type="protein sequence ID" value="KAI5389696.1"/>
    <property type="molecule type" value="Genomic_DNA"/>
</dbReference>
<keyword evidence="4" id="KW-1185">Reference proteome</keyword>
<sequence>MQQNQPHLQPVDNNLEDPTDPRLLTRGIWSKAPKKISEVPPFATLSATLAVDNRQYLPEPQTEEQRQIYASQVLIPVSVSNKTYALFGPLADLDTDTNKLREFFPSYHKCKPIGQAKNPRTSSSENTPAENAINLRFMNNGFRAFRATPTFKDPTDYSNWLNKIEKQKSQAWKDIGIYDLIMLSKLNHDYSNPMLVSSLYFWDSTHYTFHLPYGMISLPFSTTRAAYSTHISHYHDKDTETVSDVEHIAFLDLWQSHSVFCSKSLQVAKKYLTLANQLHAGHDVCLSEMIFTSLYESLSDEVVQLKNFGDKGNLLLIGPFWLLQLWLNATFEANLPNKGLIDEDIEEIKHMRVEGPRLAQLTPRDEGQALQSTFMSYIMMFAKSHNFTSSMTPFALRKVGPICREFGKWWAKYYIEEFCDVTSFIQLFDKAFLLMQESTKKGTYTLIKEIQVFQNYFETAYRPDDLSRTIRETTVMLKEKFSKKIETLKIPSYVPCEKRYEMALKLFPPKFPPLPNVDFRKKAQRVVATKHTLGSFKGHLHIGIEDVRIESDICEAIRIHPKKHTNKRPIDSKVEGSSKPAKVARKPPMSPLQIQKPTATSIVVDSDEDDLSPVLDLTSRKRKP</sequence>
<feature type="region of interest" description="Disordered" evidence="1">
    <location>
        <begin position="564"/>
        <end position="607"/>
    </location>
</feature>
<name>A0A9D4VU43_PEA</name>
<protein>
    <recommendedName>
        <fullName evidence="2">Aminotransferase-like plant mobile domain-containing protein</fullName>
    </recommendedName>
</protein>
<evidence type="ECO:0000259" key="2">
    <source>
        <dbReference type="Pfam" id="PF10536"/>
    </source>
</evidence>
<organism evidence="3 4">
    <name type="scientific">Pisum sativum</name>
    <name type="common">Garden pea</name>
    <name type="synonym">Lathyrus oleraceus</name>
    <dbReference type="NCBI Taxonomy" id="3888"/>
    <lineage>
        <taxon>Eukaryota</taxon>
        <taxon>Viridiplantae</taxon>
        <taxon>Streptophyta</taxon>
        <taxon>Embryophyta</taxon>
        <taxon>Tracheophyta</taxon>
        <taxon>Spermatophyta</taxon>
        <taxon>Magnoliopsida</taxon>
        <taxon>eudicotyledons</taxon>
        <taxon>Gunneridae</taxon>
        <taxon>Pentapetalae</taxon>
        <taxon>rosids</taxon>
        <taxon>fabids</taxon>
        <taxon>Fabales</taxon>
        <taxon>Fabaceae</taxon>
        <taxon>Papilionoideae</taxon>
        <taxon>50 kb inversion clade</taxon>
        <taxon>NPAAA clade</taxon>
        <taxon>Hologalegina</taxon>
        <taxon>IRL clade</taxon>
        <taxon>Fabeae</taxon>
        <taxon>Lathyrus</taxon>
    </lineage>
</organism>
<dbReference type="AlphaFoldDB" id="A0A9D4VU43"/>
<feature type="domain" description="Aminotransferase-like plant mobile" evidence="2">
    <location>
        <begin position="236"/>
        <end position="376"/>
    </location>
</feature>
<evidence type="ECO:0000256" key="1">
    <source>
        <dbReference type="SAM" id="MobiDB-lite"/>
    </source>
</evidence>
<reference evidence="3 4" key="1">
    <citation type="journal article" date="2022" name="Nat. Genet.">
        <title>Improved pea reference genome and pan-genome highlight genomic features and evolutionary characteristics.</title>
        <authorList>
            <person name="Yang T."/>
            <person name="Liu R."/>
            <person name="Luo Y."/>
            <person name="Hu S."/>
            <person name="Wang D."/>
            <person name="Wang C."/>
            <person name="Pandey M.K."/>
            <person name="Ge S."/>
            <person name="Xu Q."/>
            <person name="Li N."/>
            <person name="Li G."/>
            <person name="Huang Y."/>
            <person name="Saxena R.K."/>
            <person name="Ji Y."/>
            <person name="Li M."/>
            <person name="Yan X."/>
            <person name="He Y."/>
            <person name="Liu Y."/>
            <person name="Wang X."/>
            <person name="Xiang C."/>
            <person name="Varshney R.K."/>
            <person name="Ding H."/>
            <person name="Gao S."/>
            <person name="Zong X."/>
        </authorList>
    </citation>
    <scope>NUCLEOTIDE SEQUENCE [LARGE SCALE GENOMIC DNA]</scope>
    <source>
        <strain evidence="3 4">cv. Zhongwan 6</strain>
    </source>
</reference>